<evidence type="ECO:0000256" key="4">
    <source>
        <dbReference type="ARBA" id="ARBA00022575"/>
    </source>
</evidence>
<accession>A0ABN9BK96</accession>
<evidence type="ECO:0000256" key="2">
    <source>
        <dbReference type="ARBA" id="ARBA00004173"/>
    </source>
</evidence>
<reference evidence="13" key="1">
    <citation type="submission" date="2023-05" db="EMBL/GenBank/DDBJ databases">
        <authorList>
            <person name="Stuckert A."/>
        </authorList>
    </citation>
    <scope>NUCLEOTIDE SEQUENCE</scope>
</reference>
<keyword evidence="8 10" id="KW-0012">Acyltransferase</keyword>
<dbReference type="Proteomes" id="UP001162483">
    <property type="component" value="Unassembled WGS sequence"/>
</dbReference>
<evidence type="ECO:0000256" key="6">
    <source>
        <dbReference type="ARBA" id="ARBA00022990"/>
    </source>
</evidence>
<dbReference type="SUPFAM" id="SSF55729">
    <property type="entry name" value="Acyl-CoA N-acyltransferases (Nat)"/>
    <property type="match status" value="1"/>
</dbReference>
<evidence type="ECO:0000256" key="8">
    <source>
        <dbReference type="ARBA" id="ARBA00023315"/>
    </source>
</evidence>
<keyword evidence="6" id="KW-0007">Acetylation</keyword>
<keyword evidence="4" id="KW-0216">Detoxification</keyword>
<dbReference type="EC" id="2.3.1.-" evidence="10"/>
<evidence type="ECO:0000313" key="14">
    <source>
        <dbReference type="Proteomes" id="UP001162483"/>
    </source>
</evidence>
<dbReference type="PANTHER" id="PTHR15298:SF9">
    <property type="entry name" value="GLYCINE N-ACYLTRANSFERASE"/>
    <property type="match status" value="1"/>
</dbReference>
<evidence type="ECO:0000256" key="5">
    <source>
        <dbReference type="ARBA" id="ARBA00022679"/>
    </source>
</evidence>
<evidence type="ECO:0000259" key="11">
    <source>
        <dbReference type="Pfam" id="PF06021"/>
    </source>
</evidence>
<proteinExistence type="inferred from homology"/>
<evidence type="ECO:0000256" key="10">
    <source>
        <dbReference type="RuleBase" id="RU368002"/>
    </source>
</evidence>
<comment type="caution">
    <text evidence="13">The sequence shown here is derived from an EMBL/GenBank/DDBJ whole genome shotgun (WGS) entry which is preliminary data.</text>
</comment>
<dbReference type="InterPro" id="IPR010313">
    <property type="entry name" value="Glycine_N-acyltransferase"/>
</dbReference>
<evidence type="ECO:0000256" key="3">
    <source>
        <dbReference type="ARBA" id="ARBA00009110"/>
    </source>
</evidence>
<dbReference type="Pfam" id="PF08444">
    <property type="entry name" value="Gly_acyl_tr_C"/>
    <property type="match status" value="1"/>
</dbReference>
<feature type="domain" description="Glycine N-acyltransferase N-terminal" evidence="11">
    <location>
        <begin position="1"/>
        <end position="190"/>
    </location>
</feature>
<organism evidence="13 14">
    <name type="scientific">Staurois parvus</name>
    <dbReference type="NCBI Taxonomy" id="386267"/>
    <lineage>
        <taxon>Eukaryota</taxon>
        <taxon>Metazoa</taxon>
        <taxon>Chordata</taxon>
        <taxon>Craniata</taxon>
        <taxon>Vertebrata</taxon>
        <taxon>Euteleostomi</taxon>
        <taxon>Amphibia</taxon>
        <taxon>Batrachia</taxon>
        <taxon>Anura</taxon>
        <taxon>Neobatrachia</taxon>
        <taxon>Ranoidea</taxon>
        <taxon>Ranidae</taxon>
        <taxon>Staurois</taxon>
    </lineage>
</organism>
<keyword evidence="7" id="KW-0496">Mitochondrion</keyword>
<evidence type="ECO:0000313" key="13">
    <source>
        <dbReference type="EMBL" id="CAI9548084.1"/>
    </source>
</evidence>
<feature type="domain" description="Glycine N-acyltransferase C-terminal" evidence="12">
    <location>
        <begin position="202"/>
        <end position="281"/>
    </location>
</feature>
<dbReference type="InterPro" id="IPR016181">
    <property type="entry name" value="Acyl_CoA_acyltransferase"/>
</dbReference>
<sequence>MIFLTCSSKLATLRKILSHSFPESLKVYGALHYVIDKNPFRLQVLVDQWPDFTSVICRPFLEEMKNPIDPYTNTYFMFSKDPQSLSHMLQDPQTVNWSQMFQIQGCQALEEVIHTVLSKHGGHMRTVSNVLYMRDRKISADEVEALGNTRISDLQFSPLNPNEAPLVNAQWLFGGNEISENYIRRCIQTFSTLCARIPGVAQPIGWSLSEQSAEIRMGYTESSYRSQRLFGNVVTRLMAIQQSRGAPIYCHVAPDNKKSQAACKAVGYVPVGRWQQWSFQPSLIKYSMDSMYSH</sequence>
<protein>
    <recommendedName>
        <fullName evidence="10">Glycine N-acyltransferase-like protein</fullName>
        <ecNumber evidence="10">2.3.1.-</ecNumber>
    </recommendedName>
</protein>
<dbReference type="PANTHER" id="PTHR15298">
    <property type="entry name" value="L-COA N-ACYLTRANSFERASE-RELATED"/>
    <property type="match status" value="1"/>
</dbReference>
<dbReference type="InterPro" id="IPR015938">
    <property type="entry name" value="Glycine_N-acyltransferase_N"/>
</dbReference>
<dbReference type="EMBL" id="CATNWA010004550">
    <property type="protein sequence ID" value="CAI9548084.1"/>
    <property type="molecule type" value="Genomic_DNA"/>
</dbReference>
<evidence type="ECO:0000256" key="7">
    <source>
        <dbReference type="ARBA" id="ARBA00023128"/>
    </source>
</evidence>
<keyword evidence="14" id="KW-1185">Reference proteome</keyword>
<dbReference type="InterPro" id="IPR013652">
    <property type="entry name" value="Glycine_N-acyltransferase_C"/>
</dbReference>
<dbReference type="Gene3D" id="3.40.630.30">
    <property type="match status" value="1"/>
</dbReference>
<evidence type="ECO:0000259" key="12">
    <source>
        <dbReference type="Pfam" id="PF08444"/>
    </source>
</evidence>
<evidence type="ECO:0000256" key="9">
    <source>
        <dbReference type="ARBA" id="ARBA00047955"/>
    </source>
</evidence>
<gene>
    <name evidence="13" type="ORF">SPARVUS_LOCUS3096392</name>
</gene>
<comment type="catalytic activity">
    <reaction evidence="9">
        <text>benzoyl-CoA + glycine = N-benzoylglycine + CoA + H(+)</text>
        <dbReference type="Rhea" id="RHEA:18493"/>
        <dbReference type="ChEBI" id="CHEBI:15378"/>
        <dbReference type="ChEBI" id="CHEBI:57287"/>
        <dbReference type="ChEBI" id="CHEBI:57305"/>
        <dbReference type="ChEBI" id="CHEBI:57369"/>
        <dbReference type="ChEBI" id="CHEBI:606565"/>
        <dbReference type="EC" id="2.3.1.71"/>
    </reaction>
</comment>
<evidence type="ECO:0000256" key="1">
    <source>
        <dbReference type="ARBA" id="ARBA00000378"/>
    </source>
</evidence>
<comment type="similarity">
    <text evidence="3 10">Belongs to the glycine N-acyltransferase family.</text>
</comment>
<comment type="catalytic activity">
    <reaction evidence="1">
        <text>an acyl-CoA + glycine = an N-acylglycine + CoA + H(+)</text>
        <dbReference type="Rhea" id="RHEA:19869"/>
        <dbReference type="ChEBI" id="CHEBI:15378"/>
        <dbReference type="ChEBI" id="CHEBI:57287"/>
        <dbReference type="ChEBI" id="CHEBI:57305"/>
        <dbReference type="ChEBI" id="CHEBI:57670"/>
        <dbReference type="ChEBI" id="CHEBI:58342"/>
        <dbReference type="EC" id="2.3.1.13"/>
    </reaction>
</comment>
<comment type="subcellular location">
    <subcellularLocation>
        <location evidence="2">Mitochondrion</location>
    </subcellularLocation>
</comment>
<keyword evidence="5 10" id="KW-0808">Transferase</keyword>
<name>A0ABN9BK96_9NEOB</name>
<dbReference type="Pfam" id="PF06021">
    <property type="entry name" value="Gly_acyl_tr_N"/>
    <property type="match status" value="1"/>
</dbReference>